<dbReference type="InterPro" id="IPR015943">
    <property type="entry name" value="WD40/YVTN_repeat-like_dom_sf"/>
</dbReference>
<feature type="compositionally biased region" description="Low complexity" evidence="2">
    <location>
        <begin position="816"/>
        <end position="825"/>
    </location>
</feature>
<dbReference type="SMART" id="SM00320">
    <property type="entry name" value="WD40"/>
    <property type="match status" value="5"/>
</dbReference>
<evidence type="ECO:0000256" key="1">
    <source>
        <dbReference type="PROSITE-ProRule" id="PRU00221"/>
    </source>
</evidence>
<feature type="region of interest" description="Disordered" evidence="2">
    <location>
        <begin position="1197"/>
        <end position="1239"/>
    </location>
</feature>
<feature type="compositionally biased region" description="Polar residues" evidence="2">
    <location>
        <begin position="1219"/>
        <end position="1230"/>
    </location>
</feature>
<feature type="compositionally biased region" description="Acidic residues" evidence="2">
    <location>
        <begin position="678"/>
        <end position="687"/>
    </location>
</feature>
<feature type="region of interest" description="Disordered" evidence="2">
    <location>
        <begin position="669"/>
        <end position="726"/>
    </location>
</feature>
<dbReference type="InterPro" id="IPR001680">
    <property type="entry name" value="WD40_rpt"/>
</dbReference>
<feature type="compositionally biased region" description="Acidic residues" evidence="2">
    <location>
        <begin position="793"/>
        <end position="808"/>
    </location>
</feature>
<feature type="region of interest" description="Disordered" evidence="2">
    <location>
        <begin position="1531"/>
        <end position="1567"/>
    </location>
</feature>
<reference evidence="4 5" key="1">
    <citation type="submission" date="2019-07" db="EMBL/GenBank/DDBJ databases">
        <title>Genomes of Cafeteria roenbergensis.</title>
        <authorList>
            <person name="Fischer M.G."/>
            <person name="Hackl T."/>
            <person name="Roman M."/>
        </authorList>
    </citation>
    <scope>NUCLEOTIDE SEQUENCE [LARGE SCALE GENOMIC DNA]</scope>
    <source>
        <strain evidence="4 5">BVI</strain>
    </source>
</reference>
<dbReference type="PANTHER" id="PTHR13950">
    <property type="entry name" value="RABCONNECTIN-RELATED"/>
    <property type="match status" value="1"/>
</dbReference>
<proteinExistence type="predicted"/>
<keyword evidence="1" id="KW-0853">WD repeat</keyword>
<dbReference type="Pfam" id="PF12234">
    <property type="entry name" value="Rav1p_C"/>
    <property type="match status" value="1"/>
</dbReference>
<sequence length="2803" mass="278634">MEGALPRGADDRCSPHKLLAARPPPLSLLVGGAVVAAHPSAGPCCAVARFEESEDLPAVVEAAAGSDGSAAAAASLAPGTRSGICTSLVAPAAPALRLISEGVEVVHPRRDGWASFATPADVRRWRPVWAMRSNGAVVPAAVPSARPGLSSRVLWASPRPGADSPPGWGQGLAHGAVAVCRVASTSRGTGGHVADGPDVPAGRWAMVVPAVTAGAGLVLRVGALAPQWQAPVPDSAGLSCEAVRVLGDSASEGVTAAMLLRATDGTARLCLLQLQVHRPTVEAPATVATRFAAQRALGRGAASVDLLSGPAGDVAAAAWSSGRSDAGGGHDLSMGLLLARGGGEWVQSQPLPVPSAGRTVAVRVDAASLMATVASVGCAGSGDGGGGTSRASACLVRAQAIPSSSGLQLGLCGALALPTEAGVREVCLSLWRVPGDESPRVALALRSEAGAAVCLLEAASGSQPGQVPETRADAGAAAGWGALLRDAAAAPGSGFRVMGVAGAGSLALGRSLQSVHVVEFGANPGTASATAGAVIAVGLSARASVGSRPAHAGTGSASTDSRLAASASAASAAAAASSEHAAAGGIRCAGPMVAVIGCQARASAPGARSALLFRPDALTHLALSGRPMGALAALDDLRSSLRRAELCSDAAARETTRVRLGRASRRVQAINGEHVAGDADDDSDSDAEGGGGAGRETQGGAFDDADDGATPVPNPANEDEGEASDDDVADEAGVMDDLPAIAAHSLQLVPLLRPPPLAAILEADAPVAAAAAAAAPPSLAPAAAPNGMLVFGDSDDEDDGDDDGEDDGGGGGRGGSAASAAAAAGDGEDAQEAAFDSASDDEATGDESLPSSVLALWHAATPRLLGRLVGCSAGQAAGSRRPRRGLRTLSRSPSTATLLDALRQPVGGADMPVPGGAAEDSCILRPHPLGAAGLTELVKLLPRAHLPGLAPAARLRLLAVAPVLHAAFGRESRRARAPGEEPSRAAVALRLFASRLRSSRSPDPLLAAEVAWALLDEDQAPLLSAVLDARPSWTALAAARVPLWLRSDDDLRAAITRTSRADFAASGRNPATVALFFVLLGRSQLPALAQVFKLAGKGPLAGFMASDFSKPAKRRGAFKNGLRLMSMGQPRLAAAMLVLGGQVAAAVGVCLEQLSDPQLAVAVARLGPAAAADISGEAPLMGGTFGQLDTAAMIGARAGEPNSPEQPSGQGSSGSASGDQTLSQYDTGGAQSLLGGPSLSPEQQMAALMAMEAGQSAGSAQAGSPAAASATEAASAAEADSDEAAAAGVASAEGAATTAAAEAAKALRDAVAAAVAADPAAGRAGRFLGLWLAGDVAGSVAALCCDEPPATTTTPAAVTATATAAGAGEHGVAPWEWDATLTPAELQARAFEESNAASLAAAVLSLAPLRHPQAVKLLGDALATPGGDTAPGGSRSPADATKAALAAARWRGVAALCVAGLGPLALLDAATARRELPDAAPPLPVTTLLAGAAIASTTRVASAARSALDARSLLAGCLPALLARPVDPPGAHPGAARLSRAPSASTPAPLAVPAPDAEPGAASPSVAGATTAGKPFPAYSGLAVCGWDLRCGLEAERASLRRVLLGDAEPCVEGRAGLARARVALGPSGAAVPGAAAAAAGPGSPAGSGTVQWDGAMAEAAAECSKLLQATRALSLEAAAAADVVSSASSLERAAAAAHRASDALLAAAATIAAHRGALAPGARLRLHTVAAAAAVAAGPAALAAWGVLCRTAAACADFPLLRGLVAMPTVADPSPTGAPPLLPADGAPSTLVWSSLRRARVRGSSFREPGEKDTPSRTRRALVTAVQYAAETLRGSLAAVEAAVPPAVAAAQGSVSSPRLRTHKHVAPPPPVVSAADGVPAVEAAATLEAAARAIRQSPLLALMRAPLVQRLLQRVRRRAQRGRAARHDLSSDAARATPPEAAVVAGGVWASTVAPPAPAALLGASSARGGGMEAWERWVDAALAGMLARGLAMRVQGAAQAGVLRMTSRAMAAGRIAASSSPIVASVLVGGCGECLSAYEHLEAACAAGTRAESEALAGLTPPAAALANEGAARRNEGPRAVLVTQLTGQAASAHGLQHRAPGELGAGGAGSVGRGFAGPLRAVLAAGASAVLVPAEAGVLLVAPGAGRASAPSGSDSPAAGRASSRAGSQAEGAMRRARLALHLVEGLLASMPSLPPLLRRLPVHAVGEALGRRRGGGVGPDGGASAASVGMAAGSGWWQDMWGAFSSLSRPAVAAMRGGLVGCPWLPSSTADARLHVHADAAGTAWWELAGPAALWLACEEAKSARATLGRRRIGMMPELKVRSARVVAATGDDLATAVAVRHSTPHHVAFASTSGVFDRSARGVILSCPMQDPAVVERSCCDAQALSVLVPSTSTSVPVDSVAPWMRPADLAAAPWSSARRYVRPAVSAGSLAIATAASRAQMDATGRLGAATVRWPQLRASEMLLPAERESCARLFERGESADITRAAAVTALHHHPLLPFFASAGVAGQALLWRLGRANGVCRFEQLATGVAEAGVYAGHRLSCVQWSPQGDRLATADSLGGVWVWDSERPETALAAFRGHTRKSSGIAFLDAGNVFAVAGSSDGSALGSEAASYGGPSALRHAEIPAVPPLPRGSLPSVRVFDMRASHRARCVATVSATVGSASAIACAPGDRALIVGGSRGDLGLFDLRAMCLVHHHGAGKDCHTRGIRALTVDPSGSFVASGGGDGSVRLWGVPSLKDIGSLPGLFAERTFVGHKLGDGMVSRAGVTGLVLTEDSLFASGTGGFVYALPKRWV</sequence>
<protein>
    <recommendedName>
        <fullName evidence="3">RAVE complex protein Rav1 C-terminal domain-containing protein</fullName>
    </recommendedName>
</protein>
<evidence type="ECO:0000313" key="5">
    <source>
        <dbReference type="Proteomes" id="UP000323011"/>
    </source>
</evidence>
<evidence type="ECO:0000259" key="3">
    <source>
        <dbReference type="Pfam" id="PF12234"/>
    </source>
</evidence>
<dbReference type="Gene3D" id="2.130.10.10">
    <property type="entry name" value="YVTN repeat-like/Quinoprotein amine dehydrogenase"/>
    <property type="match status" value="2"/>
</dbReference>
<name>A0A5A8C408_CAFRO</name>
<feature type="compositionally biased region" description="Acidic residues" evidence="2">
    <location>
        <begin position="717"/>
        <end position="726"/>
    </location>
</feature>
<feature type="region of interest" description="Disordered" evidence="2">
    <location>
        <begin position="2149"/>
        <end position="2175"/>
    </location>
</feature>
<evidence type="ECO:0000256" key="2">
    <source>
        <dbReference type="SAM" id="MobiDB-lite"/>
    </source>
</evidence>
<feature type="region of interest" description="Disordered" evidence="2">
    <location>
        <begin position="777"/>
        <end position="847"/>
    </location>
</feature>
<feature type="repeat" description="WD" evidence="1">
    <location>
        <begin position="2710"/>
        <end position="2751"/>
    </location>
</feature>
<dbReference type="EMBL" id="VLTN01000061">
    <property type="protein sequence ID" value="KAA0147796.1"/>
    <property type="molecule type" value="Genomic_DNA"/>
</dbReference>
<dbReference type="PROSITE" id="PS50294">
    <property type="entry name" value="WD_REPEATS_REGION"/>
    <property type="match status" value="1"/>
</dbReference>
<dbReference type="Pfam" id="PF00400">
    <property type="entry name" value="WD40"/>
    <property type="match status" value="2"/>
</dbReference>
<dbReference type="PANTHER" id="PTHR13950:SF9">
    <property type="entry name" value="RABCONNECTIN-3A"/>
    <property type="match status" value="1"/>
</dbReference>
<organism evidence="4 5">
    <name type="scientific">Cafeteria roenbergensis</name>
    <name type="common">Marine flagellate</name>
    <dbReference type="NCBI Taxonomy" id="33653"/>
    <lineage>
        <taxon>Eukaryota</taxon>
        <taxon>Sar</taxon>
        <taxon>Stramenopiles</taxon>
        <taxon>Bigyra</taxon>
        <taxon>Opalozoa</taxon>
        <taxon>Bicosoecida</taxon>
        <taxon>Cafeteriaceae</taxon>
        <taxon>Cafeteria</taxon>
    </lineage>
</organism>
<feature type="compositionally biased region" description="Low complexity" evidence="2">
    <location>
        <begin position="1203"/>
        <end position="1218"/>
    </location>
</feature>
<gene>
    <name evidence="4" type="ORF">FNF29_07140</name>
</gene>
<dbReference type="InterPro" id="IPR036322">
    <property type="entry name" value="WD40_repeat_dom_sf"/>
</dbReference>
<accession>A0A5A8C408</accession>
<dbReference type="GO" id="GO:0007035">
    <property type="term" value="P:vacuolar acidification"/>
    <property type="evidence" value="ECO:0007669"/>
    <property type="project" value="TreeGrafter"/>
</dbReference>
<evidence type="ECO:0000313" key="4">
    <source>
        <dbReference type="EMBL" id="KAA0147796.1"/>
    </source>
</evidence>
<dbReference type="InterPro" id="IPR022033">
    <property type="entry name" value="Rav1p_C"/>
</dbReference>
<dbReference type="SUPFAM" id="SSF50978">
    <property type="entry name" value="WD40 repeat-like"/>
    <property type="match status" value="1"/>
</dbReference>
<dbReference type="InterPro" id="IPR052208">
    <property type="entry name" value="DmX-like/RAVE_component"/>
</dbReference>
<dbReference type="PROSITE" id="PS50082">
    <property type="entry name" value="WD_REPEATS_2"/>
    <property type="match status" value="1"/>
</dbReference>
<dbReference type="GO" id="GO:0043291">
    <property type="term" value="C:RAVE complex"/>
    <property type="evidence" value="ECO:0007669"/>
    <property type="project" value="TreeGrafter"/>
</dbReference>
<feature type="domain" description="RAVE complex protein Rav1 C-terminal" evidence="3">
    <location>
        <begin position="934"/>
        <end position="1166"/>
    </location>
</feature>
<comment type="caution">
    <text evidence="4">The sequence shown here is derived from an EMBL/GenBank/DDBJ whole genome shotgun (WGS) entry which is preliminary data.</text>
</comment>
<feature type="region of interest" description="Disordered" evidence="2">
    <location>
        <begin position="875"/>
        <end position="896"/>
    </location>
</feature>
<dbReference type="Proteomes" id="UP000323011">
    <property type="component" value="Unassembled WGS sequence"/>
</dbReference>
<keyword evidence="5" id="KW-1185">Reference proteome</keyword>